<feature type="region of interest" description="Disordered" evidence="1">
    <location>
        <begin position="549"/>
        <end position="597"/>
    </location>
</feature>
<feature type="region of interest" description="Disordered" evidence="1">
    <location>
        <begin position="20"/>
        <end position="82"/>
    </location>
</feature>
<feature type="compositionally biased region" description="Low complexity" evidence="1">
    <location>
        <begin position="35"/>
        <end position="45"/>
    </location>
</feature>
<feature type="region of interest" description="Disordered" evidence="1">
    <location>
        <begin position="150"/>
        <end position="197"/>
    </location>
</feature>
<feature type="compositionally biased region" description="Basic and acidic residues" evidence="1">
    <location>
        <begin position="53"/>
        <end position="69"/>
    </location>
</feature>
<sequence length="597" mass="64203">MSGRGIVTVDLAGHPPKAPLGMLLAPGAGGGGGTSSSPSSPPTSSNVILVAGWEHDFRGGGGGDDDRGGGRHRRRLGPVQRSGAVRLGDRLWSRNANCHPIAPPYSSDAAFLGLIGHRDDPSSAARPVHANRRYSFVSYIDRWRVFDGPPSPGDDDWDDGRQRPRRHDIDDPRGRRPSTTEVVSDGTERPRRPNVKSPHVRYEIRCHILFRDPTSSFRSSRPDNNGGGHDNDVRRTWSVWRRYSELLDLDRELRSVFGWQMDATNDGRGMPFPSPRGMESWWHGLGVGGALSSLMSPFGTSASTQTTGENATTPRARGDEDDAGGDAGSPHPSPGVGCRFPPSFVDRRRRELAAYWTDLMRIEDIFDFGDLEFGKTMAAFLEVDDEVLLMVRKGSGGFGSACTPATPPPPPQQQQQLPSSLATTSTNITSLFPAIHEHETEVFPGIVVGSALDPSPLPFAARESSGLISSLSLANAITRETSGIADDDVSILSDGTGAFHGDVRASSRGAIHRGFGPVMGGRPVVDVVPAHYDDMGVSAALPAVEEGGDAMQHSTLSQEQNRSSYVNNSNRSQGGSSRRSIGTPPPRAKPAFQRQYL</sequence>
<feature type="compositionally biased region" description="Basic and acidic residues" evidence="1">
    <location>
        <begin position="159"/>
        <end position="174"/>
    </location>
</feature>
<reference evidence="3 4" key="1">
    <citation type="submission" date="2024-10" db="EMBL/GenBank/DDBJ databases">
        <title>Updated reference genomes for cyclostephanoid diatoms.</title>
        <authorList>
            <person name="Roberts W.R."/>
            <person name="Alverson A.J."/>
        </authorList>
    </citation>
    <scope>NUCLEOTIDE SEQUENCE [LARGE SCALE GENOMIC DNA]</scope>
    <source>
        <strain evidence="3 4">AJA276-08</strain>
    </source>
</reference>
<organism evidence="3 4">
    <name type="scientific">Stephanodiscus triporus</name>
    <dbReference type="NCBI Taxonomy" id="2934178"/>
    <lineage>
        <taxon>Eukaryota</taxon>
        <taxon>Sar</taxon>
        <taxon>Stramenopiles</taxon>
        <taxon>Ochrophyta</taxon>
        <taxon>Bacillariophyta</taxon>
        <taxon>Coscinodiscophyceae</taxon>
        <taxon>Thalassiosirophycidae</taxon>
        <taxon>Stephanodiscales</taxon>
        <taxon>Stephanodiscaceae</taxon>
        <taxon>Stephanodiscus</taxon>
    </lineage>
</organism>
<feature type="region of interest" description="Disordered" evidence="1">
    <location>
        <begin position="296"/>
        <end position="342"/>
    </location>
</feature>
<evidence type="ECO:0000256" key="1">
    <source>
        <dbReference type="SAM" id="MobiDB-lite"/>
    </source>
</evidence>
<gene>
    <name evidence="3" type="ORF">ACHAW5_002051</name>
</gene>
<evidence type="ECO:0000313" key="3">
    <source>
        <dbReference type="EMBL" id="KAL3800900.1"/>
    </source>
</evidence>
<evidence type="ECO:0000259" key="2">
    <source>
        <dbReference type="PROSITE" id="PS50195"/>
    </source>
</evidence>
<dbReference type="InterPro" id="IPR036871">
    <property type="entry name" value="PX_dom_sf"/>
</dbReference>
<dbReference type="PROSITE" id="PS50195">
    <property type="entry name" value="PX"/>
    <property type="match status" value="1"/>
</dbReference>
<feature type="compositionally biased region" description="Low complexity" evidence="1">
    <location>
        <begin position="561"/>
        <end position="582"/>
    </location>
</feature>
<evidence type="ECO:0000313" key="4">
    <source>
        <dbReference type="Proteomes" id="UP001530315"/>
    </source>
</evidence>
<dbReference type="AlphaFoldDB" id="A0ABD3QKX9"/>
<feature type="domain" description="PX" evidence="2">
    <location>
        <begin position="180"/>
        <end position="388"/>
    </location>
</feature>
<dbReference type="Gene3D" id="3.30.1520.10">
    <property type="entry name" value="Phox-like domain"/>
    <property type="match status" value="1"/>
</dbReference>
<accession>A0ABD3QKX9</accession>
<name>A0ABD3QKX9_9STRA</name>
<protein>
    <recommendedName>
        <fullName evidence="2">PX domain-containing protein</fullName>
    </recommendedName>
</protein>
<dbReference type="InterPro" id="IPR001683">
    <property type="entry name" value="PX_dom"/>
</dbReference>
<feature type="compositionally biased region" description="Polar residues" evidence="1">
    <location>
        <begin position="296"/>
        <end position="313"/>
    </location>
</feature>
<dbReference type="Proteomes" id="UP001530315">
    <property type="component" value="Unassembled WGS sequence"/>
</dbReference>
<keyword evidence="4" id="KW-1185">Reference proteome</keyword>
<comment type="caution">
    <text evidence="3">The sequence shown here is derived from an EMBL/GenBank/DDBJ whole genome shotgun (WGS) entry which is preliminary data.</text>
</comment>
<dbReference type="SUPFAM" id="SSF64268">
    <property type="entry name" value="PX domain"/>
    <property type="match status" value="1"/>
</dbReference>
<proteinExistence type="predicted"/>
<dbReference type="EMBL" id="JALLAZ020000207">
    <property type="protein sequence ID" value="KAL3800900.1"/>
    <property type="molecule type" value="Genomic_DNA"/>
</dbReference>